<dbReference type="InterPro" id="IPR007474">
    <property type="entry name" value="ApaG_domain"/>
</dbReference>
<comment type="caution">
    <text evidence="4">The sequence shown here is derived from an EMBL/GenBank/DDBJ whole genome shotgun (WGS) entry which is preliminary data.</text>
</comment>
<dbReference type="AlphaFoldDB" id="A0A839UZ74"/>
<protein>
    <recommendedName>
        <fullName evidence="1 2">Protein ApaG</fullName>
    </recommendedName>
</protein>
<dbReference type="Gene3D" id="2.60.40.1470">
    <property type="entry name" value="ApaG domain"/>
    <property type="match status" value="1"/>
</dbReference>
<dbReference type="HAMAP" id="MF_00791">
    <property type="entry name" value="ApaG"/>
    <property type="match status" value="1"/>
</dbReference>
<evidence type="ECO:0000313" key="4">
    <source>
        <dbReference type="EMBL" id="MBB3172579.1"/>
    </source>
</evidence>
<dbReference type="Proteomes" id="UP000557688">
    <property type="component" value="Unassembled WGS sequence"/>
</dbReference>
<organism evidence="4 6">
    <name type="scientific">Endobacter medicaginis</name>
    <dbReference type="NCBI Taxonomy" id="1181271"/>
    <lineage>
        <taxon>Bacteria</taxon>
        <taxon>Pseudomonadati</taxon>
        <taxon>Pseudomonadota</taxon>
        <taxon>Alphaproteobacteria</taxon>
        <taxon>Acetobacterales</taxon>
        <taxon>Acetobacteraceae</taxon>
        <taxon>Endobacter</taxon>
    </lineage>
</organism>
<evidence type="ECO:0000313" key="5">
    <source>
        <dbReference type="EMBL" id="NVN30143.1"/>
    </source>
</evidence>
<dbReference type="InterPro" id="IPR036767">
    <property type="entry name" value="ApaG_sf"/>
</dbReference>
<dbReference type="PANTHER" id="PTHR14289">
    <property type="entry name" value="F-BOX ONLY PROTEIN 3"/>
    <property type="match status" value="1"/>
</dbReference>
<gene>
    <name evidence="2 5" type="primary">apaG</name>
    <name evidence="4" type="ORF">FHR90_000385</name>
    <name evidence="5" type="ORF">HUK83_07320</name>
</gene>
<dbReference type="EMBL" id="JACHXV010000001">
    <property type="protein sequence ID" value="MBB3172579.1"/>
    <property type="molecule type" value="Genomic_DNA"/>
</dbReference>
<evidence type="ECO:0000313" key="6">
    <source>
        <dbReference type="Proteomes" id="UP000557688"/>
    </source>
</evidence>
<dbReference type="SUPFAM" id="SSF110069">
    <property type="entry name" value="ApaG-like"/>
    <property type="match status" value="1"/>
</dbReference>
<dbReference type="PANTHER" id="PTHR14289:SF16">
    <property type="entry name" value="POLYMERASE DELTA-INTERACTING PROTEIN 2"/>
    <property type="match status" value="1"/>
</dbReference>
<dbReference type="InterPro" id="IPR023065">
    <property type="entry name" value="Uncharacterised_ApaG"/>
</dbReference>
<evidence type="ECO:0000259" key="3">
    <source>
        <dbReference type="PROSITE" id="PS51087"/>
    </source>
</evidence>
<reference evidence="4 6" key="2">
    <citation type="submission" date="2020-08" db="EMBL/GenBank/DDBJ databases">
        <title>Genomic Encyclopedia of Type Strains, Phase III (KMG-III): the genomes of soil and plant-associated and newly described type strains.</title>
        <authorList>
            <person name="Whitman W."/>
        </authorList>
    </citation>
    <scope>NUCLEOTIDE SEQUENCE [LARGE SCALE GENOMIC DNA]</scope>
    <source>
        <strain evidence="4 6">CECT 8088</strain>
    </source>
</reference>
<dbReference type="GO" id="GO:0070987">
    <property type="term" value="P:error-free translesion synthesis"/>
    <property type="evidence" value="ECO:0007669"/>
    <property type="project" value="TreeGrafter"/>
</dbReference>
<sequence>MSRRPPPPSMLQPDPAETEAAGEVWTAITRDIAVSVRTAFLEDHSDPQTDNYVWSYHITIDNRGTHTVRLLRRTWRITDARGQTRTVEGEGVVGEQPLLAGGQSFSYASGTPLPTPCGFMTGLYHMVVPGTGEEFDVMIPAFSLDSPYQPRLKH</sequence>
<reference evidence="5 7" key="1">
    <citation type="submission" date="2020-06" db="EMBL/GenBank/DDBJ databases">
        <title>Description of novel acetic acid bacteria.</title>
        <authorList>
            <person name="Sombolestani A."/>
        </authorList>
    </citation>
    <scope>NUCLEOTIDE SEQUENCE [LARGE SCALE GENOMIC DNA]</scope>
    <source>
        <strain evidence="5 7">LMG 26838</strain>
    </source>
</reference>
<evidence type="ECO:0000313" key="7">
    <source>
        <dbReference type="Proteomes" id="UP000565205"/>
    </source>
</evidence>
<proteinExistence type="inferred from homology"/>
<feature type="domain" description="ApaG" evidence="3">
    <location>
        <begin position="26"/>
        <end position="151"/>
    </location>
</feature>
<keyword evidence="6" id="KW-1185">Reference proteome</keyword>
<evidence type="ECO:0000256" key="1">
    <source>
        <dbReference type="ARBA" id="ARBA00017693"/>
    </source>
</evidence>
<dbReference type="NCBIfam" id="NF003967">
    <property type="entry name" value="PRK05461.1"/>
    <property type="match status" value="1"/>
</dbReference>
<evidence type="ECO:0000256" key="2">
    <source>
        <dbReference type="HAMAP-Rule" id="MF_00791"/>
    </source>
</evidence>
<dbReference type="EMBL" id="JABXXQ010000109">
    <property type="protein sequence ID" value="NVN30143.1"/>
    <property type="molecule type" value="Genomic_DNA"/>
</dbReference>
<dbReference type="Proteomes" id="UP000565205">
    <property type="component" value="Unassembled WGS sequence"/>
</dbReference>
<name>A0A839UZ74_9PROT</name>
<dbReference type="Pfam" id="PF04379">
    <property type="entry name" value="DUF525"/>
    <property type="match status" value="1"/>
</dbReference>
<dbReference type="RefSeq" id="WP_176623426.1">
    <property type="nucleotide sequence ID" value="NZ_JABXXQ010000109.1"/>
</dbReference>
<accession>A0A839UZ74</accession>
<dbReference type="PROSITE" id="PS51087">
    <property type="entry name" value="APAG"/>
    <property type="match status" value="1"/>
</dbReference>